<dbReference type="SMART" id="SM00849">
    <property type="entry name" value="Lactamase_B"/>
    <property type="match status" value="1"/>
</dbReference>
<gene>
    <name evidence="5" type="ORF">SAMN05216378_2465</name>
</gene>
<dbReference type="PANTHER" id="PTHR42951">
    <property type="entry name" value="METALLO-BETA-LACTAMASE DOMAIN-CONTAINING"/>
    <property type="match status" value="1"/>
</dbReference>
<dbReference type="RefSeq" id="WP_091185134.1">
    <property type="nucleotide sequence ID" value="NZ_FOMT01000002.1"/>
</dbReference>
<name>A0A1I1Y334_9BACL</name>
<dbReference type="Proteomes" id="UP000198855">
    <property type="component" value="Unassembled WGS sequence"/>
</dbReference>
<dbReference type="STRING" id="1045775.SAMN05216378_2465"/>
<evidence type="ECO:0000256" key="1">
    <source>
        <dbReference type="ARBA" id="ARBA00034221"/>
    </source>
</evidence>
<comment type="catalytic activity">
    <reaction evidence="1">
        <text>3',5'-cyclic CMP + H2O = CMP + H(+)</text>
        <dbReference type="Rhea" id="RHEA:72675"/>
        <dbReference type="ChEBI" id="CHEBI:15377"/>
        <dbReference type="ChEBI" id="CHEBI:15378"/>
        <dbReference type="ChEBI" id="CHEBI:58003"/>
        <dbReference type="ChEBI" id="CHEBI:60377"/>
    </reaction>
    <physiologicalReaction direction="left-to-right" evidence="1">
        <dbReference type="Rhea" id="RHEA:72676"/>
    </physiologicalReaction>
</comment>
<dbReference type="SUPFAM" id="SSF56281">
    <property type="entry name" value="Metallo-hydrolase/oxidoreductase"/>
    <property type="match status" value="1"/>
</dbReference>
<keyword evidence="6" id="KW-1185">Reference proteome</keyword>
<dbReference type="CDD" id="cd07721">
    <property type="entry name" value="yflN-like_MBL-fold"/>
    <property type="match status" value="1"/>
</dbReference>
<dbReference type="EMBL" id="FOMT01000002">
    <property type="protein sequence ID" value="SFE14115.1"/>
    <property type="molecule type" value="Genomic_DNA"/>
</dbReference>
<comment type="catalytic activity">
    <reaction evidence="3">
        <text>3',5'-cyclic UMP + H2O = UMP + H(+)</text>
        <dbReference type="Rhea" id="RHEA:70575"/>
        <dbReference type="ChEBI" id="CHEBI:15377"/>
        <dbReference type="ChEBI" id="CHEBI:15378"/>
        <dbReference type="ChEBI" id="CHEBI:57865"/>
        <dbReference type="ChEBI" id="CHEBI:184387"/>
    </reaction>
    <physiologicalReaction direction="left-to-right" evidence="3">
        <dbReference type="Rhea" id="RHEA:70576"/>
    </physiologicalReaction>
</comment>
<dbReference type="OrthoDB" id="9802248at2"/>
<evidence type="ECO:0000259" key="4">
    <source>
        <dbReference type="SMART" id="SM00849"/>
    </source>
</evidence>
<comment type="function">
    <text evidence="2">Counteracts the endogenous Pycsar antiviral defense system. Phosphodiesterase that enables metal-dependent hydrolysis of host cyclic nucleotide Pycsar defense signals such as cCMP and cUMP.</text>
</comment>
<dbReference type="InterPro" id="IPR036866">
    <property type="entry name" value="RibonucZ/Hydroxyglut_hydro"/>
</dbReference>
<dbReference type="Gene3D" id="3.60.15.10">
    <property type="entry name" value="Ribonuclease Z/Hydroxyacylglutathione hydrolase-like"/>
    <property type="match status" value="1"/>
</dbReference>
<evidence type="ECO:0000313" key="5">
    <source>
        <dbReference type="EMBL" id="SFE14115.1"/>
    </source>
</evidence>
<dbReference type="PANTHER" id="PTHR42951:SF9">
    <property type="entry name" value="METAL-DEPENDENT HYDROLASE"/>
    <property type="match status" value="1"/>
</dbReference>
<dbReference type="InterPro" id="IPR001279">
    <property type="entry name" value="Metallo-B-lactamas"/>
</dbReference>
<sequence>MKMTRYEQVYQLTYLPNVFPVNCYLVEEEKSLTLIDAAMPNNAAAILKAAEQIGKPITRIVLTHAHSDHIGALDALKKQLSDVTVYISARDSRLLNGDRSLDPTEADTPIRGGVPKPGKIATRPDVLLQDGDRVGSLLAVSTPGHTPGSMSFLDSRSHALIAGDALQTRGGIAVSGQMMPWFPFPAMATWNNIESLRSAMKLLKLKPTLLAVGHGKMLENPEAAMEQAIKTASRKLDAVLMHE</sequence>
<protein>
    <submittedName>
        <fullName evidence="5">Glyoxylase, beta-lactamase superfamily II</fullName>
    </submittedName>
</protein>
<reference evidence="6" key="1">
    <citation type="submission" date="2016-10" db="EMBL/GenBank/DDBJ databases">
        <authorList>
            <person name="Varghese N."/>
            <person name="Submissions S."/>
        </authorList>
    </citation>
    <scope>NUCLEOTIDE SEQUENCE [LARGE SCALE GENOMIC DNA]</scope>
    <source>
        <strain evidence="6">CGMCC 1.10784</strain>
    </source>
</reference>
<dbReference type="InterPro" id="IPR050855">
    <property type="entry name" value="NDM-1-like"/>
</dbReference>
<dbReference type="AlphaFoldDB" id="A0A1I1Y334"/>
<evidence type="ECO:0000256" key="2">
    <source>
        <dbReference type="ARBA" id="ARBA00034301"/>
    </source>
</evidence>
<accession>A0A1I1Y334</accession>
<organism evidence="5 6">
    <name type="scientific">Paenibacillus catalpae</name>
    <dbReference type="NCBI Taxonomy" id="1045775"/>
    <lineage>
        <taxon>Bacteria</taxon>
        <taxon>Bacillati</taxon>
        <taxon>Bacillota</taxon>
        <taxon>Bacilli</taxon>
        <taxon>Bacillales</taxon>
        <taxon>Paenibacillaceae</taxon>
        <taxon>Paenibacillus</taxon>
    </lineage>
</organism>
<evidence type="ECO:0000256" key="3">
    <source>
        <dbReference type="ARBA" id="ARBA00048505"/>
    </source>
</evidence>
<proteinExistence type="predicted"/>
<feature type="domain" description="Metallo-beta-lactamase" evidence="4">
    <location>
        <begin position="20"/>
        <end position="214"/>
    </location>
</feature>
<dbReference type="Pfam" id="PF00753">
    <property type="entry name" value="Lactamase_B"/>
    <property type="match status" value="1"/>
</dbReference>
<evidence type="ECO:0000313" key="6">
    <source>
        <dbReference type="Proteomes" id="UP000198855"/>
    </source>
</evidence>